<dbReference type="GO" id="GO:0003700">
    <property type="term" value="F:DNA-binding transcription factor activity"/>
    <property type="evidence" value="ECO:0007669"/>
    <property type="project" value="TreeGrafter"/>
</dbReference>
<feature type="DNA-binding region" description="H-T-H motif" evidence="5">
    <location>
        <begin position="31"/>
        <end position="50"/>
    </location>
</feature>
<keyword evidence="1" id="KW-0678">Repressor</keyword>
<evidence type="ECO:0000256" key="3">
    <source>
        <dbReference type="ARBA" id="ARBA00023125"/>
    </source>
</evidence>
<evidence type="ECO:0000259" key="6">
    <source>
        <dbReference type="PROSITE" id="PS50977"/>
    </source>
</evidence>
<evidence type="ECO:0000256" key="5">
    <source>
        <dbReference type="PROSITE-ProRule" id="PRU00335"/>
    </source>
</evidence>
<protein>
    <submittedName>
        <fullName evidence="7">TetR family transcriptional regulator C-terminal domain-containing protein</fullName>
    </submittedName>
</protein>
<gene>
    <name evidence="7" type="ORF">OSB52_08860</name>
</gene>
<dbReference type="Pfam" id="PF13977">
    <property type="entry name" value="TetR_C_6"/>
    <property type="match status" value="1"/>
</dbReference>
<dbReference type="EMBL" id="JAPKFM010000007">
    <property type="protein sequence ID" value="MCX2964198.1"/>
    <property type="molecule type" value="Genomic_DNA"/>
</dbReference>
<proteinExistence type="predicted"/>
<dbReference type="InterPro" id="IPR036271">
    <property type="entry name" value="Tet_transcr_reg_TetR-rel_C_sf"/>
</dbReference>
<evidence type="ECO:0000313" key="7">
    <source>
        <dbReference type="EMBL" id="MCX2964198.1"/>
    </source>
</evidence>
<dbReference type="InterPro" id="IPR001647">
    <property type="entry name" value="HTH_TetR"/>
</dbReference>
<dbReference type="PANTHER" id="PTHR30055">
    <property type="entry name" value="HTH-TYPE TRANSCRIPTIONAL REGULATOR RUTR"/>
    <property type="match status" value="1"/>
</dbReference>
<feature type="domain" description="HTH tetR-type" evidence="6">
    <location>
        <begin position="8"/>
        <end position="68"/>
    </location>
</feature>
<keyword evidence="8" id="KW-1185">Reference proteome</keyword>
<keyword evidence="4" id="KW-0804">Transcription</keyword>
<accession>A0A9X3I3Z9</accession>
<dbReference type="RefSeq" id="WP_266061343.1">
    <property type="nucleotide sequence ID" value="NZ_JAPKFM010000007.1"/>
</dbReference>
<dbReference type="SUPFAM" id="SSF46689">
    <property type="entry name" value="Homeodomain-like"/>
    <property type="match status" value="1"/>
</dbReference>
<evidence type="ECO:0000313" key="8">
    <source>
        <dbReference type="Proteomes" id="UP001143347"/>
    </source>
</evidence>
<keyword evidence="3 5" id="KW-0238">DNA-binding</keyword>
<comment type="caution">
    <text evidence="7">The sequence shown here is derived from an EMBL/GenBank/DDBJ whole genome shotgun (WGS) entry which is preliminary data.</text>
</comment>
<name>A0A9X3I3Z9_9ACTN</name>
<dbReference type="GO" id="GO:0000976">
    <property type="term" value="F:transcription cis-regulatory region binding"/>
    <property type="evidence" value="ECO:0007669"/>
    <property type="project" value="TreeGrafter"/>
</dbReference>
<organism evidence="7 8">
    <name type="scientific">Gordonia aquimaris</name>
    <dbReference type="NCBI Taxonomy" id="2984863"/>
    <lineage>
        <taxon>Bacteria</taxon>
        <taxon>Bacillati</taxon>
        <taxon>Actinomycetota</taxon>
        <taxon>Actinomycetes</taxon>
        <taxon>Mycobacteriales</taxon>
        <taxon>Gordoniaceae</taxon>
        <taxon>Gordonia</taxon>
    </lineage>
</organism>
<sequence>MPARVDHDQRRRTIIDGLFDVAARDGLHAVTLRAVAEAAGVSLRLVQYYFDDKNALLHAGLHHLEAMSNERWEERIVSLGPTATTREILETYFDEALPTDARSRRFHIVFTAYATLAITDPSLARTPFVEGPRRLQATVADLLKTACSAGEIDSDISPEREAQRLIAFEHGLGTGILIGLHTVESAHGLFRYHLDQLFTMNT</sequence>
<evidence type="ECO:0000256" key="4">
    <source>
        <dbReference type="ARBA" id="ARBA00023163"/>
    </source>
</evidence>
<dbReference type="InterPro" id="IPR039538">
    <property type="entry name" value="BetI_C"/>
</dbReference>
<dbReference type="PANTHER" id="PTHR30055:SF234">
    <property type="entry name" value="HTH-TYPE TRANSCRIPTIONAL REGULATOR BETI"/>
    <property type="match status" value="1"/>
</dbReference>
<dbReference type="InterPro" id="IPR050109">
    <property type="entry name" value="HTH-type_TetR-like_transc_reg"/>
</dbReference>
<reference evidence="7" key="1">
    <citation type="submission" date="2022-10" db="EMBL/GenBank/DDBJ databases">
        <title>WGS of marine actinomycetes from Thailand.</title>
        <authorList>
            <person name="Thawai C."/>
        </authorList>
    </citation>
    <scope>NUCLEOTIDE SEQUENCE</scope>
    <source>
        <strain evidence="7">SW21</strain>
    </source>
</reference>
<dbReference type="Proteomes" id="UP001143347">
    <property type="component" value="Unassembled WGS sequence"/>
</dbReference>
<evidence type="ECO:0000256" key="2">
    <source>
        <dbReference type="ARBA" id="ARBA00023015"/>
    </source>
</evidence>
<dbReference type="SUPFAM" id="SSF48498">
    <property type="entry name" value="Tetracyclin repressor-like, C-terminal domain"/>
    <property type="match status" value="1"/>
</dbReference>
<dbReference type="PROSITE" id="PS50977">
    <property type="entry name" value="HTH_TETR_2"/>
    <property type="match status" value="1"/>
</dbReference>
<evidence type="ECO:0000256" key="1">
    <source>
        <dbReference type="ARBA" id="ARBA00022491"/>
    </source>
</evidence>
<dbReference type="Pfam" id="PF00440">
    <property type="entry name" value="TetR_N"/>
    <property type="match status" value="1"/>
</dbReference>
<dbReference type="AlphaFoldDB" id="A0A9X3I3Z9"/>
<keyword evidence="2" id="KW-0805">Transcription regulation</keyword>
<dbReference type="InterPro" id="IPR009057">
    <property type="entry name" value="Homeodomain-like_sf"/>
</dbReference>
<dbReference type="Gene3D" id="1.10.357.10">
    <property type="entry name" value="Tetracycline Repressor, domain 2"/>
    <property type="match status" value="1"/>
</dbReference>